<feature type="domain" description="Glutathionylspermidine synthase pre-ATP-grasp-like" evidence="6">
    <location>
        <begin position="12"/>
        <end position="388"/>
    </location>
</feature>
<keyword evidence="3" id="KW-0547">Nucleotide-binding</keyword>
<dbReference type="InterPro" id="IPR016185">
    <property type="entry name" value="PreATP-grasp_dom_sf"/>
</dbReference>
<dbReference type="InterPro" id="IPR005494">
    <property type="entry name" value="GSPS_pre-ATP-grasp-like_dom"/>
</dbReference>
<dbReference type="GO" id="GO:0046872">
    <property type="term" value="F:metal ion binding"/>
    <property type="evidence" value="ECO:0007669"/>
    <property type="project" value="UniProtKB-KW"/>
</dbReference>
<organism evidence="7 8">
    <name type="scientific">Quadrisphaera granulorum</name>
    <dbReference type="NCBI Taxonomy" id="317664"/>
    <lineage>
        <taxon>Bacteria</taxon>
        <taxon>Bacillati</taxon>
        <taxon>Actinomycetota</taxon>
        <taxon>Actinomycetes</taxon>
        <taxon>Kineosporiales</taxon>
        <taxon>Kineosporiaceae</taxon>
        <taxon>Quadrisphaera</taxon>
    </lineage>
</organism>
<dbReference type="RefSeq" id="WP_109775469.1">
    <property type="nucleotide sequence ID" value="NZ_QGDQ01000021.1"/>
</dbReference>
<accession>A0A316AME5</accession>
<evidence type="ECO:0000256" key="5">
    <source>
        <dbReference type="ARBA" id="ARBA00022842"/>
    </source>
</evidence>
<evidence type="ECO:0000256" key="4">
    <source>
        <dbReference type="ARBA" id="ARBA00022840"/>
    </source>
</evidence>
<dbReference type="SUPFAM" id="SSF56059">
    <property type="entry name" value="Glutathione synthetase ATP-binding domain-like"/>
    <property type="match status" value="1"/>
</dbReference>
<keyword evidence="5" id="KW-0460">Magnesium</keyword>
<dbReference type="EMBL" id="QGDQ01000021">
    <property type="protein sequence ID" value="PWJ51177.1"/>
    <property type="molecule type" value="Genomic_DNA"/>
</dbReference>
<dbReference type="AlphaFoldDB" id="A0A316AME5"/>
<keyword evidence="1" id="KW-0436">Ligase</keyword>
<dbReference type="Gene3D" id="3.30.1490.330">
    <property type="match status" value="1"/>
</dbReference>
<evidence type="ECO:0000313" key="7">
    <source>
        <dbReference type="EMBL" id="PWJ51177.1"/>
    </source>
</evidence>
<proteinExistence type="predicted"/>
<dbReference type="Proteomes" id="UP000245469">
    <property type="component" value="Unassembled WGS sequence"/>
</dbReference>
<evidence type="ECO:0000256" key="3">
    <source>
        <dbReference type="ARBA" id="ARBA00022741"/>
    </source>
</evidence>
<keyword evidence="8" id="KW-1185">Reference proteome</keyword>
<name>A0A316AME5_9ACTN</name>
<dbReference type="OrthoDB" id="9765517at2"/>
<evidence type="ECO:0000256" key="1">
    <source>
        <dbReference type="ARBA" id="ARBA00022598"/>
    </source>
</evidence>
<dbReference type="SUPFAM" id="SSF52440">
    <property type="entry name" value="PreATP-grasp domain"/>
    <property type="match status" value="1"/>
</dbReference>
<evidence type="ECO:0000313" key="8">
    <source>
        <dbReference type="Proteomes" id="UP000245469"/>
    </source>
</evidence>
<comment type="caution">
    <text evidence="7">The sequence shown here is derived from an EMBL/GenBank/DDBJ whole genome shotgun (WGS) entry which is preliminary data.</text>
</comment>
<dbReference type="GO" id="GO:0016874">
    <property type="term" value="F:ligase activity"/>
    <property type="evidence" value="ECO:0007669"/>
    <property type="project" value="UniProtKB-KW"/>
</dbReference>
<reference evidence="7 8" key="1">
    <citation type="submission" date="2018-03" db="EMBL/GenBank/DDBJ databases">
        <title>Genomic Encyclopedia of Archaeal and Bacterial Type Strains, Phase II (KMG-II): from individual species to whole genera.</title>
        <authorList>
            <person name="Goeker M."/>
        </authorList>
    </citation>
    <scope>NUCLEOTIDE SEQUENCE [LARGE SCALE GENOMIC DNA]</scope>
    <source>
        <strain evidence="7 8">DSM 44889</strain>
    </source>
</reference>
<dbReference type="Pfam" id="PF03738">
    <property type="entry name" value="GSP_synth"/>
    <property type="match status" value="1"/>
</dbReference>
<sequence>MKRIRTTPRPGWRETVVSQGLVYPMTPSRNGLGEQEYWFERACYVLSSDEVDHLETVTERVHTMCVEAARYLCSGELGDLGLPPGALEAARVSFDAAPPSLYGRFDLRFDGRDDAPAKVLEYNADTPTGLVEASVAQWYWLQDVAPELDQWNSLHERLVEAWRGIRQRTGLGVLHLAHLGAEKSGEEEMTVGYLRDCADQAGWSTCQLQVEQLGWNPDVQRFIGLDDDVIDVLFKLYPWEDVLWEDFGAHALSTLEQGATVWLEPLWKVVLSNKALLVALWRCFPGHENLLPASMGEPNGMTEWVKKPLHGREGDNIEVSSRDLSLVQPGEYGEEGFVYQQYVRMPDFEGNKAVVGSWIVDGKAAGCGIRESDSPVTDYYARFVPHHIDGPAPSPQQRAAWLAE</sequence>
<evidence type="ECO:0000256" key="2">
    <source>
        <dbReference type="ARBA" id="ARBA00022723"/>
    </source>
</evidence>
<evidence type="ECO:0000259" key="6">
    <source>
        <dbReference type="Pfam" id="PF03738"/>
    </source>
</evidence>
<gene>
    <name evidence="7" type="ORF">BXY45_12154</name>
</gene>
<keyword evidence="4" id="KW-0067">ATP-binding</keyword>
<keyword evidence="2" id="KW-0479">Metal-binding</keyword>
<protein>
    <submittedName>
        <fullName evidence="7">Glutathionylspermidine synthase</fullName>
    </submittedName>
</protein>
<dbReference type="GO" id="GO:0005524">
    <property type="term" value="F:ATP binding"/>
    <property type="evidence" value="ECO:0007669"/>
    <property type="project" value="UniProtKB-KW"/>
</dbReference>